<evidence type="ECO:0000313" key="2">
    <source>
        <dbReference type="Proteomes" id="UP000019095"/>
    </source>
</evidence>
<dbReference type="InterPro" id="IPR021815">
    <property type="entry name" value="TsiV"/>
</dbReference>
<keyword evidence="2" id="KW-1185">Reference proteome</keyword>
<dbReference type="Proteomes" id="UP000019095">
    <property type="component" value="Chromosome"/>
</dbReference>
<evidence type="ECO:0008006" key="3">
    <source>
        <dbReference type="Google" id="ProtNLM"/>
    </source>
</evidence>
<organism evidence="1 2">
    <name type="scientific">Advenella mimigardefordensis (strain DSM 17166 / LMG 22922 / DPN7)</name>
    <dbReference type="NCBI Taxonomy" id="1247726"/>
    <lineage>
        <taxon>Bacteria</taxon>
        <taxon>Pseudomonadati</taxon>
        <taxon>Pseudomonadota</taxon>
        <taxon>Betaproteobacteria</taxon>
        <taxon>Burkholderiales</taxon>
        <taxon>Alcaligenaceae</taxon>
    </lineage>
</organism>
<dbReference type="AlphaFoldDB" id="W0PIX9"/>
<accession>W0PIX9</accession>
<dbReference type="eggNOG" id="ENOG503296Y">
    <property type="taxonomic scope" value="Bacteria"/>
</dbReference>
<proteinExistence type="predicted"/>
<name>W0PIX9_ADVMD</name>
<dbReference type="Pfam" id="PF11876">
    <property type="entry name" value="TsiV"/>
    <property type="match status" value="1"/>
</dbReference>
<dbReference type="KEGG" id="amim:MIM_c29130"/>
<gene>
    <name evidence="1" type="ORF">MIM_c29130</name>
</gene>
<reference evidence="1 2" key="1">
    <citation type="journal article" date="2014" name="Microbiology">
        <title>Unravelling the complete genome sequence of Advenella mimigardefordensis strain DPN7T and novel insights in the catabolism of the xenobiotic polythioester precursor 3,3'-dithiodipropionate.</title>
        <authorList>
            <person name="Wubbeler J.H."/>
            <person name="Hiessl S."/>
            <person name="Schuldes J."/>
            <person name="Thurmer A."/>
            <person name="Daniel R."/>
            <person name="Steinbuchel A."/>
        </authorList>
    </citation>
    <scope>NUCLEOTIDE SEQUENCE [LARGE SCALE GENOMIC DNA]</scope>
    <source>
        <strain evidence="2">DSM 17166 / LMG 22922 / DPN7</strain>
    </source>
</reference>
<dbReference type="HOGENOM" id="CLU_055602_2_0_4"/>
<dbReference type="STRING" id="1247726.MIM_c29130"/>
<dbReference type="EMBL" id="CP003915">
    <property type="protein sequence ID" value="AHG64978.1"/>
    <property type="molecule type" value="Genomic_DNA"/>
</dbReference>
<sequence length="329" mass="38715">MLRCVYVHPIISRVDINPRYARIIRCFEEYETYAKEYLTWVWRDEPPEGPDNFVYDKAPSMREMASALSPKDLFAFSYTSGKEKYATGEWRFMFFSRPIQNAEYHPEDTDYLEFSVPVSFLRNFPHVFESMFIRFADRIGNMNGYAGYAMNLSLTREKNNQPTEANLTRIFNALDIGENLMISGRRDMRKHLKTMSWLTLLNQEMLQEVGGVTGLRKYLPEQWYAFYKDPKIGLLIQTGNYPSLVSNKEDPMLASYVLLNHALRKARLESIGPLHSVPDYQAYFLDRHTSNKWLTRFDIEETEVINYLEKLRKESTLQEDRLIPGLKKI</sequence>
<dbReference type="PATRIC" id="fig|1247726.3.peg.3209"/>
<protein>
    <recommendedName>
        <fullName evidence="3">DUF3396 domain-containing protein</fullName>
    </recommendedName>
</protein>
<evidence type="ECO:0000313" key="1">
    <source>
        <dbReference type="EMBL" id="AHG64978.1"/>
    </source>
</evidence>